<dbReference type="GO" id="GO:0030973">
    <property type="term" value="F:molybdate ion binding"/>
    <property type="evidence" value="ECO:0007669"/>
    <property type="project" value="TreeGrafter"/>
</dbReference>
<evidence type="ECO:0000313" key="6">
    <source>
        <dbReference type="EMBL" id="BCJ86251.1"/>
    </source>
</evidence>
<evidence type="ECO:0000256" key="4">
    <source>
        <dbReference type="ARBA" id="ARBA00022729"/>
    </source>
</evidence>
<dbReference type="PANTHER" id="PTHR30632">
    <property type="entry name" value="MOLYBDATE-BINDING PERIPLASMIC PROTEIN"/>
    <property type="match status" value="1"/>
</dbReference>
<dbReference type="GO" id="GO:1901359">
    <property type="term" value="F:tungstate binding"/>
    <property type="evidence" value="ECO:0007669"/>
    <property type="project" value="UniProtKB-ARBA"/>
</dbReference>
<evidence type="ECO:0000256" key="2">
    <source>
        <dbReference type="ARBA" id="ARBA00022505"/>
    </source>
</evidence>
<keyword evidence="7" id="KW-1185">Reference proteome</keyword>
<dbReference type="RefSeq" id="WP_200760271.1">
    <property type="nucleotide sequence ID" value="NZ_AP023366.1"/>
</dbReference>
<accession>A0A7I8DEB7</accession>
<dbReference type="NCBIfam" id="TIGR01256">
    <property type="entry name" value="modA"/>
    <property type="match status" value="1"/>
</dbReference>
<dbReference type="CDD" id="cd13537">
    <property type="entry name" value="PBP2_YvgL_like"/>
    <property type="match status" value="1"/>
</dbReference>
<evidence type="ECO:0000256" key="5">
    <source>
        <dbReference type="PIRSR" id="PIRSR004846-1"/>
    </source>
</evidence>
<dbReference type="Pfam" id="PF13531">
    <property type="entry name" value="SBP_bac_11"/>
    <property type="match status" value="1"/>
</dbReference>
<feature type="binding site" evidence="5">
    <location>
        <position position="207"/>
    </location>
    <ligand>
        <name>molybdate</name>
        <dbReference type="ChEBI" id="CHEBI:36264"/>
    </ligand>
</feature>
<feature type="binding site" evidence="5">
    <location>
        <position position="189"/>
    </location>
    <ligand>
        <name>molybdate</name>
        <dbReference type="ChEBI" id="CHEBI:36264"/>
    </ligand>
</feature>
<proteinExistence type="inferred from homology"/>
<evidence type="ECO:0000256" key="1">
    <source>
        <dbReference type="ARBA" id="ARBA00009175"/>
    </source>
</evidence>
<dbReference type="EMBL" id="AP023366">
    <property type="protein sequence ID" value="BCJ86251.1"/>
    <property type="molecule type" value="Genomic_DNA"/>
</dbReference>
<dbReference type="InterPro" id="IPR050682">
    <property type="entry name" value="ModA/WtpA"/>
</dbReference>
<dbReference type="SUPFAM" id="SSF53850">
    <property type="entry name" value="Periplasmic binding protein-like II"/>
    <property type="match status" value="1"/>
</dbReference>
<dbReference type="GO" id="GO:0015689">
    <property type="term" value="P:molybdate ion transport"/>
    <property type="evidence" value="ECO:0007669"/>
    <property type="project" value="InterPro"/>
</dbReference>
<feature type="binding site" evidence="5">
    <location>
        <position position="162"/>
    </location>
    <ligand>
        <name>molybdate</name>
        <dbReference type="ChEBI" id="CHEBI:36264"/>
    </ligand>
</feature>
<dbReference type="AlphaFoldDB" id="A0A7I8DEB7"/>
<dbReference type="PANTHER" id="PTHR30632:SF0">
    <property type="entry name" value="SULFATE-BINDING PROTEIN"/>
    <property type="match status" value="1"/>
</dbReference>
<dbReference type="KEGG" id="eff:skT53_12360"/>
<reference evidence="6 7" key="1">
    <citation type="submission" date="2020-08" db="EMBL/GenBank/DDBJ databases">
        <title>Complete Genome Sequence of Effusibacillus dendaii Strain skT53, Isolated from Farmland soil.</title>
        <authorList>
            <person name="Konishi T."/>
            <person name="Kawasaki H."/>
        </authorList>
    </citation>
    <scope>NUCLEOTIDE SEQUENCE [LARGE SCALE GENOMIC DNA]</scope>
    <source>
        <strain evidence="7">skT53</strain>
    </source>
</reference>
<dbReference type="PROSITE" id="PS51257">
    <property type="entry name" value="PROKAR_LIPOPROTEIN"/>
    <property type="match status" value="1"/>
</dbReference>
<gene>
    <name evidence="6" type="ORF">skT53_12360</name>
</gene>
<keyword evidence="3 5" id="KW-0479">Metal-binding</keyword>
<dbReference type="GO" id="GO:0046872">
    <property type="term" value="F:metal ion binding"/>
    <property type="evidence" value="ECO:0007669"/>
    <property type="project" value="UniProtKB-KW"/>
</dbReference>
<dbReference type="InterPro" id="IPR041879">
    <property type="entry name" value="YvgL-like_PBP2"/>
</dbReference>
<name>A0A7I8DEB7_9BACL</name>
<dbReference type="Gene3D" id="3.40.190.10">
    <property type="entry name" value="Periplasmic binding protein-like II"/>
    <property type="match status" value="2"/>
</dbReference>
<feature type="binding site" evidence="5">
    <location>
        <position position="80"/>
    </location>
    <ligand>
        <name>molybdate</name>
        <dbReference type="ChEBI" id="CHEBI:36264"/>
    </ligand>
</feature>
<dbReference type="InterPro" id="IPR005950">
    <property type="entry name" value="ModA"/>
</dbReference>
<evidence type="ECO:0000256" key="3">
    <source>
        <dbReference type="ARBA" id="ARBA00022723"/>
    </source>
</evidence>
<keyword evidence="2 5" id="KW-0500">Molybdenum</keyword>
<organism evidence="6 7">
    <name type="scientific">Effusibacillus dendaii</name>
    <dbReference type="NCBI Taxonomy" id="2743772"/>
    <lineage>
        <taxon>Bacteria</taxon>
        <taxon>Bacillati</taxon>
        <taxon>Bacillota</taxon>
        <taxon>Bacilli</taxon>
        <taxon>Bacillales</taxon>
        <taxon>Alicyclobacillaceae</taxon>
        <taxon>Effusibacillus</taxon>
    </lineage>
</organism>
<dbReference type="PIRSF" id="PIRSF004846">
    <property type="entry name" value="ModA"/>
    <property type="match status" value="1"/>
</dbReference>
<feature type="binding site" evidence="5">
    <location>
        <position position="52"/>
    </location>
    <ligand>
        <name>molybdate</name>
        <dbReference type="ChEBI" id="CHEBI:36264"/>
    </ligand>
</feature>
<dbReference type="Proteomes" id="UP000593802">
    <property type="component" value="Chromosome"/>
</dbReference>
<dbReference type="FunFam" id="3.40.190.10:FF:000035">
    <property type="entry name" value="Molybdate ABC transporter substrate-binding protein"/>
    <property type="match status" value="1"/>
</dbReference>
<keyword evidence="4" id="KW-0732">Signal</keyword>
<comment type="similarity">
    <text evidence="1">Belongs to the bacterial solute-binding protein ModA family.</text>
</comment>
<sequence>MNRIGRFASITATLVLLGSIVGCISQQGASDNQNSGKKQAPTVELYVLAAASLGDVMKELAPKYESSHPGQKLVISYGSSGTLQRQIEQGAPADIFISAGAKQMDELIQKNLIDPQNETDLLANKLVLIVSKESKSEIRTFADLKNQSVKKIAIGEPESVPAGTYAKQTLTQIGIWESLQAKFVYAKDVRQVLAYVETGNVDAGIVYKTDAASSDKVKIAATADEKTHSPILYPIGITKNSKHVKEAQTLYNWLRESEATALFTKYGFETEVKK</sequence>
<evidence type="ECO:0000313" key="7">
    <source>
        <dbReference type="Proteomes" id="UP000593802"/>
    </source>
</evidence>
<protein>
    <submittedName>
        <fullName evidence="6">Molybdate ABC transporter substrate-binding protein</fullName>
    </submittedName>
</protein>